<dbReference type="Pfam" id="PF02979">
    <property type="entry name" value="NHase_alpha"/>
    <property type="match status" value="1"/>
</dbReference>
<dbReference type="EC" id="4.2.1.84" evidence="2"/>
<evidence type="ECO:0000256" key="3">
    <source>
        <dbReference type="ARBA" id="ARBA00022723"/>
    </source>
</evidence>
<evidence type="ECO:0000256" key="4">
    <source>
        <dbReference type="ARBA" id="ARBA00023239"/>
    </source>
</evidence>
<evidence type="ECO:0000256" key="1">
    <source>
        <dbReference type="ARBA" id="ARBA00009363"/>
    </source>
</evidence>
<keyword evidence="4" id="KW-0456">Lyase</keyword>
<dbReference type="Gene3D" id="3.90.330.10">
    <property type="entry name" value="Nitrile hydratase alpha /Thiocyanate hydrolase gamma"/>
    <property type="match status" value="1"/>
</dbReference>
<dbReference type="GO" id="GO:0046914">
    <property type="term" value="F:transition metal ion binding"/>
    <property type="evidence" value="ECO:0007669"/>
    <property type="project" value="InterPro"/>
</dbReference>
<dbReference type="InterPro" id="IPR018141">
    <property type="entry name" value="Nitrile_hydratase_asu"/>
</dbReference>
<feature type="domain" description="Nitrile hydratase alpha/Thiocyanate hydrolase gamma" evidence="7">
    <location>
        <begin position="38"/>
        <end position="216"/>
    </location>
</feature>
<dbReference type="NCBIfam" id="TIGR01323">
    <property type="entry name" value="nitrile_alph"/>
    <property type="match status" value="1"/>
</dbReference>
<evidence type="ECO:0000313" key="9">
    <source>
        <dbReference type="Proteomes" id="UP000187266"/>
    </source>
</evidence>
<evidence type="ECO:0000259" key="7">
    <source>
        <dbReference type="Pfam" id="PF02979"/>
    </source>
</evidence>
<evidence type="ECO:0000256" key="6">
    <source>
        <dbReference type="SAM" id="MobiDB-lite"/>
    </source>
</evidence>
<evidence type="ECO:0000313" key="8">
    <source>
        <dbReference type="EMBL" id="APX90745.1"/>
    </source>
</evidence>
<dbReference type="Proteomes" id="UP000187266">
    <property type="component" value="Chromosome"/>
</dbReference>
<accession>A0A2M9DI00</accession>
<dbReference type="RefSeq" id="WP_076980762.1">
    <property type="nucleotide sequence ID" value="NZ_CP019124.1"/>
</dbReference>
<dbReference type="InterPro" id="IPR023900">
    <property type="entry name" value="CN_Hdrtase_asu/SCN_Hdrlase_gsu"/>
</dbReference>
<reference evidence="8 9" key="1">
    <citation type="submission" date="2017-01" db="EMBL/GenBank/DDBJ databases">
        <title>Genomic analysis of Xuhuaishuia manganoxidans DY6-4.</title>
        <authorList>
            <person name="Wang X."/>
        </authorList>
    </citation>
    <scope>NUCLEOTIDE SEQUENCE [LARGE SCALE GENOMIC DNA]</scope>
    <source>
        <strain evidence="8 9">DY6-4</strain>
    </source>
</reference>
<sequence>MPHDHPHSHDEGAVHSHEGMSPSGHPYRADNDTPLTYWQVMEIAIRELLIEKGHTDAAEITRQIDRMDARSPADGARLVARAWHDPAFRERLLADGSAACREMDLDIGPMHLIAVENSEAVHNLVVCTLCSCYPRNLLGLPPDWYKTRAYRSRAVREPRAVLREFGVDLPGDTTVRVHDSTADMRYVVIPARPRGTEGWSETELAALVTRDSMIGTGLPRQP</sequence>
<dbReference type="EMBL" id="CP019124">
    <property type="protein sequence ID" value="APX90745.1"/>
    <property type="molecule type" value="Genomic_DNA"/>
</dbReference>
<protein>
    <recommendedName>
        <fullName evidence="2">nitrile hydratase</fullName>
        <ecNumber evidence="2">4.2.1.84</ecNumber>
    </recommendedName>
</protein>
<proteinExistence type="inferred from homology"/>
<dbReference type="InterPro" id="IPR036648">
    <property type="entry name" value="CN_Hdrase_a/SCN_Hdrase_g_sf"/>
</dbReference>
<comment type="catalytic activity">
    <reaction evidence="5">
        <text>an aliphatic primary amide = an aliphatic nitrile + H2O</text>
        <dbReference type="Rhea" id="RHEA:12673"/>
        <dbReference type="ChEBI" id="CHEBI:15377"/>
        <dbReference type="ChEBI" id="CHEBI:65285"/>
        <dbReference type="ChEBI" id="CHEBI:80291"/>
        <dbReference type="EC" id="4.2.1.84"/>
    </reaction>
</comment>
<dbReference type="PIRSF" id="PIRSF001426">
    <property type="entry name" value="NHase_alpha"/>
    <property type="match status" value="1"/>
</dbReference>
<organism evidence="8 9">
    <name type="scientific">Brevirhabdus pacifica</name>
    <dbReference type="NCBI Taxonomy" id="1267768"/>
    <lineage>
        <taxon>Bacteria</taxon>
        <taxon>Pseudomonadati</taxon>
        <taxon>Pseudomonadota</taxon>
        <taxon>Alphaproteobacteria</taxon>
        <taxon>Rhodobacterales</taxon>
        <taxon>Paracoccaceae</taxon>
        <taxon>Brevirhabdus</taxon>
    </lineage>
</organism>
<dbReference type="SUPFAM" id="SSF56209">
    <property type="entry name" value="Nitrile hydratase alpha chain"/>
    <property type="match status" value="1"/>
</dbReference>
<keyword evidence="9" id="KW-1185">Reference proteome</keyword>
<evidence type="ECO:0000256" key="2">
    <source>
        <dbReference type="ARBA" id="ARBA00013079"/>
    </source>
</evidence>
<dbReference type="InterPro" id="IPR004232">
    <property type="entry name" value="CN_Hdrtase_a/SCN_Hdrlase_g"/>
</dbReference>
<gene>
    <name evidence="8" type="ORF">BV394_14325</name>
</gene>
<accession>A0A1U7DLF2</accession>
<comment type="similarity">
    <text evidence="1">Belongs to the nitrile hydratase subunit alpha family.</text>
</comment>
<dbReference type="GO" id="GO:0018822">
    <property type="term" value="F:nitrile hydratase activity"/>
    <property type="evidence" value="ECO:0007669"/>
    <property type="project" value="UniProtKB-EC"/>
</dbReference>
<dbReference type="STRING" id="1267768.BV394_14325"/>
<feature type="compositionally biased region" description="Basic and acidic residues" evidence="6">
    <location>
        <begin position="1"/>
        <end position="18"/>
    </location>
</feature>
<name>A0A1U7DLF2_9RHOB</name>
<feature type="region of interest" description="Disordered" evidence="6">
    <location>
        <begin position="1"/>
        <end position="28"/>
    </location>
</feature>
<evidence type="ECO:0000256" key="5">
    <source>
        <dbReference type="ARBA" id="ARBA00044877"/>
    </source>
</evidence>
<dbReference type="AlphaFoldDB" id="A0A1U7DLF2"/>
<keyword evidence="3" id="KW-0479">Metal-binding</keyword>
<dbReference type="OrthoDB" id="528553at2"/>